<feature type="region of interest" description="Disordered" evidence="1">
    <location>
        <begin position="1"/>
        <end position="55"/>
    </location>
</feature>
<reference evidence="2 3" key="1">
    <citation type="submission" date="2020-09" db="EMBL/GenBank/DDBJ databases">
        <title>De no assembly of potato wild relative species, Solanum commersonii.</title>
        <authorList>
            <person name="Cho K."/>
        </authorList>
    </citation>
    <scope>NUCLEOTIDE SEQUENCE [LARGE SCALE GENOMIC DNA]</scope>
    <source>
        <strain evidence="2">LZ3.2</strain>
        <tissue evidence="2">Leaf</tissue>
    </source>
</reference>
<accession>A0A9J6B4F8</accession>
<evidence type="ECO:0000256" key="1">
    <source>
        <dbReference type="SAM" id="MobiDB-lite"/>
    </source>
</evidence>
<organism evidence="2 3">
    <name type="scientific">Solanum commersonii</name>
    <name type="common">Commerson's wild potato</name>
    <name type="synonym">Commerson's nightshade</name>
    <dbReference type="NCBI Taxonomy" id="4109"/>
    <lineage>
        <taxon>Eukaryota</taxon>
        <taxon>Viridiplantae</taxon>
        <taxon>Streptophyta</taxon>
        <taxon>Embryophyta</taxon>
        <taxon>Tracheophyta</taxon>
        <taxon>Spermatophyta</taxon>
        <taxon>Magnoliopsida</taxon>
        <taxon>eudicotyledons</taxon>
        <taxon>Gunneridae</taxon>
        <taxon>Pentapetalae</taxon>
        <taxon>asterids</taxon>
        <taxon>lamiids</taxon>
        <taxon>Solanales</taxon>
        <taxon>Solanaceae</taxon>
        <taxon>Solanoideae</taxon>
        <taxon>Solaneae</taxon>
        <taxon>Solanum</taxon>
    </lineage>
</organism>
<feature type="compositionally biased region" description="Basic and acidic residues" evidence="1">
    <location>
        <begin position="45"/>
        <end position="55"/>
    </location>
</feature>
<evidence type="ECO:0000313" key="3">
    <source>
        <dbReference type="Proteomes" id="UP000824120"/>
    </source>
</evidence>
<dbReference type="Proteomes" id="UP000824120">
    <property type="component" value="Chromosome 1"/>
</dbReference>
<name>A0A9J6B4F8_SOLCO</name>
<proteinExistence type="predicted"/>
<feature type="compositionally biased region" description="Polar residues" evidence="1">
    <location>
        <begin position="34"/>
        <end position="44"/>
    </location>
</feature>
<evidence type="ECO:0000313" key="2">
    <source>
        <dbReference type="EMBL" id="KAG5631637.1"/>
    </source>
</evidence>
<sequence length="199" mass="22280">MSDDANALPQLTVRRPRTNVIDPPMADLLGIESVTPTEDNPETSGTKDDTSNDEHIAPLQQQITDLQGKVERVRNFGKLPVSNNLPREPRTTTPMPPHFTSLESSIPDHFPPQNTQPINTPVMNSHPINPPPTNQAHVNPQYANPSLMFQNPFNQIPSNYQHVIPPPIQVPINPQSLTPVPDYQIPPNQFPFYPQYPNQ</sequence>
<comment type="caution">
    <text evidence="2">The sequence shown here is derived from an EMBL/GenBank/DDBJ whole genome shotgun (WGS) entry which is preliminary data.</text>
</comment>
<protein>
    <submittedName>
        <fullName evidence="2">Uncharacterized protein</fullName>
    </submittedName>
</protein>
<dbReference type="EMBL" id="JACXVP010000001">
    <property type="protein sequence ID" value="KAG5631637.1"/>
    <property type="molecule type" value="Genomic_DNA"/>
</dbReference>
<dbReference type="AlphaFoldDB" id="A0A9J6B4F8"/>
<keyword evidence="3" id="KW-1185">Reference proteome</keyword>
<dbReference type="OrthoDB" id="1314187at2759"/>
<gene>
    <name evidence="2" type="ORF">H5410_003354</name>
</gene>